<dbReference type="PROSITE" id="PS50968">
    <property type="entry name" value="BIOTINYL_LIPOYL"/>
    <property type="match status" value="1"/>
</dbReference>
<dbReference type="PRINTS" id="PR01071">
    <property type="entry name" value="ACOABIOTINCC"/>
</dbReference>
<evidence type="ECO:0000313" key="5">
    <source>
        <dbReference type="EMBL" id="SHK23462.1"/>
    </source>
</evidence>
<dbReference type="GO" id="GO:0009317">
    <property type="term" value="C:acetyl-CoA carboxylase complex"/>
    <property type="evidence" value="ECO:0007669"/>
    <property type="project" value="InterPro"/>
</dbReference>
<dbReference type="CDD" id="cd06850">
    <property type="entry name" value="biotinyl_domain"/>
    <property type="match status" value="1"/>
</dbReference>
<gene>
    <name evidence="5" type="ORF">SAMN02745138_01396</name>
</gene>
<proteinExistence type="predicted"/>
<comment type="pathway">
    <text evidence="3">Lipid metabolism; fatty acid biosynthesis.</text>
</comment>
<dbReference type="AlphaFoldDB" id="A0A1M6QT53"/>
<dbReference type="PANTHER" id="PTHR45266">
    <property type="entry name" value="OXALOACETATE DECARBOXYLASE ALPHA CHAIN"/>
    <property type="match status" value="1"/>
</dbReference>
<dbReference type="UniPathway" id="UPA00094"/>
<keyword evidence="3" id="KW-0275">Fatty acid biosynthesis</keyword>
<dbReference type="Proteomes" id="UP000183975">
    <property type="component" value="Unassembled WGS sequence"/>
</dbReference>
<protein>
    <recommendedName>
        <fullName evidence="1 3">Biotin carboxyl carrier protein of acetyl-CoA carboxylase</fullName>
    </recommendedName>
</protein>
<evidence type="ECO:0000256" key="3">
    <source>
        <dbReference type="RuleBase" id="RU364072"/>
    </source>
</evidence>
<dbReference type="InterPro" id="IPR000089">
    <property type="entry name" value="Biotin_lipoyl"/>
</dbReference>
<dbReference type="PANTHER" id="PTHR45266:SF3">
    <property type="entry name" value="OXALOACETATE DECARBOXYLASE ALPHA CHAIN"/>
    <property type="match status" value="1"/>
</dbReference>
<dbReference type="InterPro" id="IPR001249">
    <property type="entry name" value="AcCoA_biotinCC"/>
</dbReference>
<keyword evidence="3" id="KW-0276">Fatty acid metabolism</keyword>
<keyword evidence="3" id="KW-0443">Lipid metabolism</keyword>
<feature type="domain" description="Lipoyl-binding" evidence="4">
    <location>
        <begin position="75"/>
        <end position="151"/>
    </location>
</feature>
<dbReference type="NCBIfam" id="TIGR00531">
    <property type="entry name" value="BCCP"/>
    <property type="match status" value="1"/>
</dbReference>
<dbReference type="SUPFAM" id="SSF51230">
    <property type="entry name" value="Single hybrid motif"/>
    <property type="match status" value="1"/>
</dbReference>
<accession>A0A1M6QT53</accession>
<dbReference type="InterPro" id="IPR011053">
    <property type="entry name" value="Single_hybrid_motif"/>
</dbReference>
<evidence type="ECO:0000256" key="1">
    <source>
        <dbReference type="ARBA" id="ARBA00017562"/>
    </source>
</evidence>
<dbReference type="RefSeq" id="WP_072850425.1">
    <property type="nucleotide sequence ID" value="NZ_FRAH01000020.1"/>
</dbReference>
<keyword evidence="6" id="KW-1185">Reference proteome</keyword>
<evidence type="ECO:0000259" key="4">
    <source>
        <dbReference type="PROSITE" id="PS50968"/>
    </source>
</evidence>
<dbReference type="EMBL" id="FRAH01000020">
    <property type="protein sequence ID" value="SHK23462.1"/>
    <property type="molecule type" value="Genomic_DNA"/>
</dbReference>
<dbReference type="Pfam" id="PF00364">
    <property type="entry name" value="Biotin_lipoyl"/>
    <property type="match status" value="1"/>
</dbReference>
<organism evidence="5 6">
    <name type="scientific">Anaerotignum lactatifermentans DSM 14214</name>
    <dbReference type="NCBI Taxonomy" id="1121323"/>
    <lineage>
        <taxon>Bacteria</taxon>
        <taxon>Bacillati</taxon>
        <taxon>Bacillota</taxon>
        <taxon>Clostridia</taxon>
        <taxon>Lachnospirales</taxon>
        <taxon>Anaerotignaceae</taxon>
        <taxon>Anaerotignum</taxon>
    </lineage>
</organism>
<dbReference type="GO" id="GO:0003989">
    <property type="term" value="F:acetyl-CoA carboxylase activity"/>
    <property type="evidence" value="ECO:0007669"/>
    <property type="project" value="InterPro"/>
</dbReference>
<keyword evidence="2 3" id="KW-0092">Biotin</keyword>
<dbReference type="Gene3D" id="2.40.50.100">
    <property type="match status" value="1"/>
</dbReference>
<sequence length="153" mass="15887">METTKIAELAKILKDNGLTKLDLTEGDNRLVLEAVSAPVAPAVVVPAAVPVEAVPVAAAEAPAAPAAPAAPEEDLYEQKTPLVGTVYMAPQAGAAPYVAVGDHVAAGDTVCIVESMKMFNEIAAECSGTIEEICVNNGQIVEYGQVLFRIRED</sequence>
<name>A0A1M6QT53_9FIRM</name>
<keyword evidence="3" id="KW-0444">Lipid biosynthesis</keyword>
<evidence type="ECO:0000256" key="2">
    <source>
        <dbReference type="ARBA" id="ARBA00023267"/>
    </source>
</evidence>
<dbReference type="InterPro" id="IPR050709">
    <property type="entry name" value="Biotin_Carboxyl_Carrier/Decarb"/>
</dbReference>
<dbReference type="GO" id="GO:0006633">
    <property type="term" value="P:fatty acid biosynthetic process"/>
    <property type="evidence" value="ECO:0007669"/>
    <property type="project" value="UniProtKB-UniPathway"/>
</dbReference>
<reference evidence="5 6" key="1">
    <citation type="submission" date="2016-11" db="EMBL/GenBank/DDBJ databases">
        <authorList>
            <person name="Jaros S."/>
            <person name="Januszkiewicz K."/>
            <person name="Wedrychowicz H."/>
        </authorList>
    </citation>
    <scope>NUCLEOTIDE SEQUENCE [LARGE SCALE GENOMIC DNA]</scope>
    <source>
        <strain evidence="5 6">DSM 14214</strain>
    </source>
</reference>
<comment type="function">
    <text evidence="3">This protein is a component of the acetyl coenzyme A carboxylase complex; first, biotin carboxylase catalyzes the carboxylation of the carrier protein and then the transcarboxylase transfers the carboxyl group to form malonyl-CoA.</text>
</comment>
<dbReference type="OrthoDB" id="9811735at2"/>
<evidence type="ECO:0000313" key="6">
    <source>
        <dbReference type="Proteomes" id="UP000183975"/>
    </source>
</evidence>